<protein>
    <submittedName>
        <fullName evidence="1">Uncharacterized protein</fullName>
    </submittedName>
</protein>
<proteinExistence type="predicted"/>
<feature type="non-terminal residue" evidence="1">
    <location>
        <position position="1"/>
    </location>
</feature>
<dbReference type="EMBL" id="CAJOAY010035418">
    <property type="protein sequence ID" value="CAF4451218.1"/>
    <property type="molecule type" value="Genomic_DNA"/>
</dbReference>
<organism evidence="1 2">
    <name type="scientific">Adineta steineri</name>
    <dbReference type="NCBI Taxonomy" id="433720"/>
    <lineage>
        <taxon>Eukaryota</taxon>
        <taxon>Metazoa</taxon>
        <taxon>Spiralia</taxon>
        <taxon>Gnathifera</taxon>
        <taxon>Rotifera</taxon>
        <taxon>Eurotatoria</taxon>
        <taxon>Bdelloidea</taxon>
        <taxon>Adinetida</taxon>
        <taxon>Adinetidae</taxon>
        <taxon>Adineta</taxon>
    </lineage>
</organism>
<dbReference type="Proteomes" id="UP000663881">
    <property type="component" value="Unassembled WGS sequence"/>
</dbReference>
<evidence type="ECO:0000313" key="2">
    <source>
        <dbReference type="Proteomes" id="UP000663881"/>
    </source>
</evidence>
<comment type="caution">
    <text evidence="1">The sequence shown here is derived from an EMBL/GenBank/DDBJ whole genome shotgun (WGS) entry which is preliminary data.</text>
</comment>
<evidence type="ECO:0000313" key="1">
    <source>
        <dbReference type="EMBL" id="CAF4451218.1"/>
    </source>
</evidence>
<accession>A0A820SIU8</accession>
<dbReference type="AlphaFoldDB" id="A0A820SIU8"/>
<gene>
    <name evidence="1" type="ORF">OKA104_LOCUS54173</name>
</gene>
<feature type="non-terminal residue" evidence="1">
    <location>
        <position position="25"/>
    </location>
</feature>
<sequence>FTVKDWEGNDHPLEQYRGKVSLAVN</sequence>
<name>A0A820SIU8_9BILA</name>
<reference evidence="1" key="1">
    <citation type="submission" date="2021-02" db="EMBL/GenBank/DDBJ databases">
        <authorList>
            <person name="Nowell W R."/>
        </authorList>
    </citation>
    <scope>NUCLEOTIDE SEQUENCE</scope>
</reference>